<keyword evidence="2" id="KW-1003">Cell membrane</keyword>
<organism evidence="9 10">
    <name type="scientific">Vulcanimicrobium alpinum</name>
    <dbReference type="NCBI Taxonomy" id="3016050"/>
    <lineage>
        <taxon>Bacteria</taxon>
        <taxon>Bacillati</taxon>
        <taxon>Vulcanimicrobiota</taxon>
        <taxon>Vulcanimicrobiia</taxon>
        <taxon>Vulcanimicrobiales</taxon>
        <taxon>Vulcanimicrobiaceae</taxon>
        <taxon>Vulcanimicrobium</taxon>
    </lineage>
</organism>
<feature type="transmembrane region" description="Helical" evidence="8">
    <location>
        <begin position="230"/>
        <end position="246"/>
    </location>
</feature>
<feature type="transmembrane region" description="Helical" evidence="8">
    <location>
        <begin position="384"/>
        <end position="402"/>
    </location>
</feature>
<dbReference type="KEGG" id="vab:WPS_24130"/>
<dbReference type="Proteomes" id="UP001317532">
    <property type="component" value="Chromosome"/>
</dbReference>
<feature type="transmembrane region" description="Helical" evidence="8">
    <location>
        <begin position="15"/>
        <end position="33"/>
    </location>
</feature>
<evidence type="ECO:0000256" key="6">
    <source>
        <dbReference type="ARBA" id="ARBA00022989"/>
    </source>
</evidence>
<dbReference type="GO" id="GO:0009103">
    <property type="term" value="P:lipopolysaccharide biosynthetic process"/>
    <property type="evidence" value="ECO:0007669"/>
    <property type="project" value="UniProtKB-ARBA"/>
</dbReference>
<evidence type="ECO:0000256" key="4">
    <source>
        <dbReference type="ARBA" id="ARBA00022679"/>
    </source>
</evidence>
<keyword evidence="7 8" id="KW-0472">Membrane</keyword>
<accession>A0AAN2CAZ3</accession>
<protein>
    <recommendedName>
        <fullName evidence="11">Glycosyltransferase RgtA/B/C/D-like domain-containing protein</fullName>
    </recommendedName>
</protein>
<keyword evidence="6 8" id="KW-1133">Transmembrane helix</keyword>
<evidence type="ECO:0008006" key="11">
    <source>
        <dbReference type="Google" id="ProtNLM"/>
    </source>
</evidence>
<keyword evidence="10" id="KW-1185">Reference proteome</keyword>
<dbReference type="PANTHER" id="PTHR33908">
    <property type="entry name" value="MANNOSYLTRANSFERASE YKCB-RELATED"/>
    <property type="match status" value="1"/>
</dbReference>
<comment type="subcellular location">
    <subcellularLocation>
        <location evidence="1">Cell membrane</location>
        <topology evidence="1">Multi-pass membrane protein</topology>
    </subcellularLocation>
</comment>
<keyword evidence="5 8" id="KW-0812">Transmembrane</keyword>
<dbReference type="AlphaFoldDB" id="A0AAN2CAZ3"/>
<dbReference type="EMBL" id="AP025523">
    <property type="protein sequence ID" value="BDE07137.1"/>
    <property type="molecule type" value="Genomic_DNA"/>
</dbReference>
<evidence type="ECO:0000313" key="9">
    <source>
        <dbReference type="EMBL" id="BDE07137.1"/>
    </source>
</evidence>
<evidence type="ECO:0000256" key="7">
    <source>
        <dbReference type="ARBA" id="ARBA00023136"/>
    </source>
</evidence>
<feature type="transmembrane region" description="Helical" evidence="8">
    <location>
        <begin position="305"/>
        <end position="325"/>
    </location>
</feature>
<feature type="transmembrane region" description="Helical" evidence="8">
    <location>
        <begin position="131"/>
        <end position="150"/>
    </location>
</feature>
<sequence>MSGTSRAGEHGERPLSVLSASLIALAVGIALLTRLGGALGYADFYGDQARDAFRLVDIGHGAWPTLGPETSLASYRLPPLYYDLIAPAALVPAMPALQALPNAIFSIASVALVYLVVLRLLSGAPAPRRRLIAALSALWWSVTFVDVFIANREWNPGPIPCLLLALVLLWSRQADPERTPADRVATAAGIGIALALVVSAHSSTLFVVPVAFVVMSIVHAASGRGRWVEPALSLAVAALALAPYWIGDSARGWANTHAMIGTILEGGGKAAMGSANAGPAAQLRNAFFGYTGAVGQFVAPQVPALLRKALVAAWIVLPFAALRGYRGDRRALLALAVIWAAYLFAAAHVAAIYPHFRLPLAFAAILMTAVVLGTASATRTHRAMVAACAVFAAVSFAANIRVDSAFLTSKFGPHRLPTPHDVALALQRVPATQRVCEVHDLYDDWLAQRYLDAYVAHAPHAFTTQCRANDYLVLPRYRYANETREEYETTDYRVVDLDARTIPARAGYSATLKPAAVAVTPQMQVVRLRAALAPKAQIGTAQ</sequence>
<dbReference type="GO" id="GO:0016763">
    <property type="term" value="F:pentosyltransferase activity"/>
    <property type="evidence" value="ECO:0007669"/>
    <property type="project" value="TreeGrafter"/>
</dbReference>
<dbReference type="InterPro" id="IPR050297">
    <property type="entry name" value="LipidA_mod_glycosyltrf_83"/>
</dbReference>
<evidence type="ECO:0000256" key="3">
    <source>
        <dbReference type="ARBA" id="ARBA00022676"/>
    </source>
</evidence>
<evidence type="ECO:0000313" key="10">
    <source>
        <dbReference type="Proteomes" id="UP001317532"/>
    </source>
</evidence>
<reference evidence="9 10" key="1">
    <citation type="journal article" date="2022" name="ISME Commun">
        <title>Vulcanimicrobium alpinus gen. nov. sp. nov., the first cultivated representative of the candidate phylum 'Eremiobacterota', is a metabolically versatile aerobic anoxygenic phototroph.</title>
        <authorList>
            <person name="Yabe S."/>
            <person name="Muto K."/>
            <person name="Abe K."/>
            <person name="Yokota A."/>
            <person name="Staudigel H."/>
            <person name="Tebo B.M."/>
        </authorList>
    </citation>
    <scope>NUCLEOTIDE SEQUENCE [LARGE SCALE GENOMIC DNA]</scope>
    <source>
        <strain evidence="9 10">WC8-2</strain>
    </source>
</reference>
<feature type="transmembrane region" description="Helical" evidence="8">
    <location>
        <begin position="332"/>
        <end position="353"/>
    </location>
</feature>
<dbReference type="PANTHER" id="PTHR33908:SF11">
    <property type="entry name" value="MEMBRANE PROTEIN"/>
    <property type="match status" value="1"/>
</dbReference>
<evidence type="ECO:0000256" key="5">
    <source>
        <dbReference type="ARBA" id="ARBA00022692"/>
    </source>
</evidence>
<feature type="transmembrane region" description="Helical" evidence="8">
    <location>
        <begin position="359"/>
        <end position="377"/>
    </location>
</feature>
<keyword evidence="3" id="KW-0328">Glycosyltransferase</keyword>
<keyword evidence="4" id="KW-0808">Transferase</keyword>
<evidence type="ECO:0000256" key="8">
    <source>
        <dbReference type="SAM" id="Phobius"/>
    </source>
</evidence>
<dbReference type="GO" id="GO:0005886">
    <property type="term" value="C:plasma membrane"/>
    <property type="evidence" value="ECO:0007669"/>
    <property type="project" value="UniProtKB-SubCell"/>
</dbReference>
<feature type="transmembrane region" description="Helical" evidence="8">
    <location>
        <begin position="103"/>
        <end position="122"/>
    </location>
</feature>
<proteinExistence type="predicted"/>
<name>A0AAN2CAZ3_UNVUL</name>
<evidence type="ECO:0000256" key="2">
    <source>
        <dbReference type="ARBA" id="ARBA00022475"/>
    </source>
</evidence>
<dbReference type="RefSeq" id="WP_317994749.1">
    <property type="nucleotide sequence ID" value="NZ_AP025523.1"/>
</dbReference>
<gene>
    <name evidence="9" type="ORF">WPS_24130</name>
</gene>
<evidence type="ECO:0000256" key="1">
    <source>
        <dbReference type="ARBA" id="ARBA00004651"/>
    </source>
</evidence>